<organism evidence="2">
    <name type="scientific">uncultured Aureispira sp</name>
    <dbReference type="NCBI Taxonomy" id="1331704"/>
    <lineage>
        <taxon>Bacteria</taxon>
        <taxon>Pseudomonadati</taxon>
        <taxon>Bacteroidota</taxon>
        <taxon>Saprospiria</taxon>
        <taxon>Saprospirales</taxon>
        <taxon>Saprospiraceae</taxon>
        <taxon>Aureispira</taxon>
        <taxon>environmental samples</taxon>
    </lineage>
</organism>
<evidence type="ECO:0008006" key="3">
    <source>
        <dbReference type="Google" id="ProtNLM"/>
    </source>
</evidence>
<accession>A0A6S6TF64</accession>
<protein>
    <recommendedName>
        <fullName evidence="3">Fibronectin type-III domain-containing protein</fullName>
    </recommendedName>
</protein>
<sequence length="129" mass="13818">MKNLQLLFALIVLGLSFSACEKQLDDEETVTATINSPTEGAVLTNGNSLNVNVTFTDPTELHNYSIIVLDENTNTAVLDLSGHTHNTSYTVDSTITLSVATHSTFKVTAIATNHSGETATDVVPFEVHP</sequence>
<gene>
    <name evidence="2" type="ORF">HELGO_WM40060</name>
</gene>
<keyword evidence="1" id="KW-0732">Signal</keyword>
<feature type="signal peptide" evidence="1">
    <location>
        <begin position="1"/>
        <end position="21"/>
    </location>
</feature>
<evidence type="ECO:0000313" key="2">
    <source>
        <dbReference type="EMBL" id="CAA6813507.1"/>
    </source>
</evidence>
<reference evidence="2" key="1">
    <citation type="submission" date="2020-01" db="EMBL/GenBank/DDBJ databases">
        <authorList>
            <person name="Meier V. D."/>
            <person name="Meier V D."/>
        </authorList>
    </citation>
    <scope>NUCLEOTIDE SEQUENCE</scope>
    <source>
        <strain evidence="2">HLG_WM_MAG_10</strain>
    </source>
</reference>
<dbReference type="InterPro" id="IPR013783">
    <property type="entry name" value="Ig-like_fold"/>
</dbReference>
<proteinExistence type="predicted"/>
<feature type="chain" id="PRO_5028448561" description="Fibronectin type-III domain-containing protein" evidence="1">
    <location>
        <begin position="22"/>
        <end position="129"/>
    </location>
</feature>
<dbReference type="PROSITE" id="PS51257">
    <property type="entry name" value="PROKAR_LIPOPROTEIN"/>
    <property type="match status" value="1"/>
</dbReference>
<name>A0A6S6TF64_9BACT</name>
<dbReference type="EMBL" id="CACVAQ010000202">
    <property type="protein sequence ID" value="CAA6813507.1"/>
    <property type="molecule type" value="Genomic_DNA"/>
</dbReference>
<dbReference type="Gene3D" id="2.60.40.10">
    <property type="entry name" value="Immunoglobulins"/>
    <property type="match status" value="1"/>
</dbReference>
<dbReference type="AlphaFoldDB" id="A0A6S6TF64"/>
<evidence type="ECO:0000256" key="1">
    <source>
        <dbReference type="SAM" id="SignalP"/>
    </source>
</evidence>